<keyword evidence="3" id="KW-1185">Reference proteome</keyword>
<gene>
    <name evidence="2" type="ORF">IL334_006351</name>
</gene>
<feature type="region of interest" description="Disordered" evidence="1">
    <location>
        <begin position="1"/>
        <end position="41"/>
    </location>
</feature>
<dbReference type="EMBL" id="CP141889">
    <property type="protein sequence ID" value="WRT69367.1"/>
    <property type="molecule type" value="Genomic_DNA"/>
</dbReference>
<dbReference type="Proteomes" id="UP001329825">
    <property type="component" value="Chromosome 9"/>
</dbReference>
<protein>
    <submittedName>
        <fullName evidence="2">Uncharacterized protein</fullName>
    </submittedName>
</protein>
<dbReference type="GeneID" id="87958481"/>
<accession>A0ABZ1D5Q7</accession>
<evidence type="ECO:0000256" key="1">
    <source>
        <dbReference type="SAM" id="MobiDB-lite"/>
    </source>
</evidence>
<feature type="region of interest" description="Disordered" evidence="1">
    <location>
        <begin position="117"/>
        <end position="218"/>
    </location>
</feature>
<evidence type="ECO:0000313" key="2">
    <source>
        <dbReference type="EMBL" id="WRT69367.1"/>
    </source>
</evidence>
<feature type="compositionally biased region" description="Polar residues" evidence="1">
    <location>
        <begin position="136"/>
        <end position="148"/>
    </location>
</feature>
<proteinExistence type="predicted"/>
<feature type="compositionally biased region" description="Low complexity" evidence="1">
    <location>
        <begin position="161"/>
        <end position="172"/>
    </location>
</feature>
<sequence length="218" mass="23175">MSSSNPDSLQVPPRGDPQYSTDDSEKGEPEPTDWSKTYIKVPNGIDKQGNSVLRWKECGRDNAKSFIESNGIDIDNKNLVRLSHKDYDTIKSELSAVSFTQFRQSGAAFSAPSRLKVTNKPNPVGHDGQLVLPMASGSNSTLSGNFSPKSPVHAEGDIRISSSAPDTSNASSVASSPTADPYFLSPNRGLRRSNASGGPRISKQPYTGGSDASGEGSQ</sequence>
<evidence type="ECO:0000313" key="3">
    <source>
        <dbReference type="Proteomes" id="UP001329825"/>
    </source>
</evidence>
<reference evidence="2 3" key="1">
    <citation type="submission" date="2024-01" db="EMBL/GenBank/DDBJ databases">
        <title>Comparative genomics of Cryptococcus and Kwoniella reveals pathogenesis evolution and contrasting modes of karyotype evolution via chromosome fusion or intercentromeric recombination.</title>
        <authorList>
            <person name="Coelho M.A."/>
            <person name="David-Palma M."/>
            <person name="Shea T."/>
            <person name="Bowers K."/>
            <person name="McGinley-Smith S."/>
            <person name="Mohammad A.W."/>
            <person name="Gnirke A."/>
            <person name="Yurkov A.M."/>
            <person name="Nowrousian M."/>
            <person name="Sun S."/>
            <person name="Cuomo C.A."/>
            <person name="Heitman J."/>
        </authorList>
    </citation>
    <scope>NUCLEOTIDE SEQUENCE [LARGE SCALE GENOMIC DNA]</scope>
    <source>
        <strain evidence="2">CBS 11374</strain>
    </source>
</reference>
<organism evidence="2 3">
    <name type="scientific">Kwoniella shivajii</name>
    <dbReference type="NCBI Taxonomy" id="564305"/>
    <lineage>
        <taxon>Eukaryota</taxon>
        <taxon>Fungi</taxon>
        <taxon>Dikarya</taxon>
        <taxon>Basidiomycota</taxon>
        <taxon>Agaricomycotina</taxon>
        <taxon>Tremellomycetes</taxon>
        <taxon>Tremellales</taxon>
        <taxon>Cryptococcaceae</taxon>
        <taxon>Kwoniella</taxon>
    </lineage>
</organism>
<name>A0ABZ1D5Q7_9TREE</name>
<dbReference type="RefSeq" id="XP_062794106.1">
    <property type="nucleotide sequence ID" value="XM_062938055.1"/>
</dbReference>